<evidence type="ECO:0000313" key="5">
    <source>
        <dbReference type="EMBL" id="OJD17190.1"/>
    </source>
</evidence>
<name>A0A1J9PM58_9EURO</name>
<feature type="region of interest" description="Disordered" evidence="3">
    <location>
        <begin position="1"/>
        <end position="182"/>
    </location>
</feature>
<feature type="compositionally biased region" description="Polar residues" evidence="3">
    <location>
        <begin position="47"/>
        <end position="57"/>
    </location>
</feature>
<dbReference type="PANTHER" id="PTHR47640">
    <property type="entry name" value="TRNA SELENOCYSTEINE 1-ASSOCIATED PROTEIN 1-RELATED-RELATED"/>
    <property type="match status" value="1"/>
</dbReference>
<dbReference type="Gene3D" id="3.30.70.330">
    <property type="match status" value="1"/>
</dbReference>
<evidence type="ECO:0000256" key="2">
    <source>
        <dbReference type="PROSITE-ProRule" id="PRU00176"/>
    </source>
</evidence>
<dbReference type="VEuPathDB" id="FungiDB:AJ78_02683"/>
<keyword evidence="6" id="KW-1185">Reference proteome</keyword>
<dbReference type="SMART" id="SM00360">
    <property type="entry name" value="RRM"/>
    <property type="match status" value="1"/>
</dbReference>
<feature type="compositionally biased region" description="Gly residues" evidence="3">
    <location>
        <begin position="410"/>
        <end position="432"/>
    </location>
</feature>
<feature type="region of interest" description="Disordered" evidence="3">
    <location>
        <begin position="393"/>
        <end position="454"/>
    </location>
</feature>
<dbReference type="InterPro" id="IPR034215">
    <property type="entry name" value="RBM42_RRM"/>
</dbReference>
<gene>
    <name evidence="5" type="ORF">AJ78_02683</name>
</gene>
<evidence type="ECO:0000256" key="3">
    <source>
        <dbReference type="SAM" id="MobiDB-lite"/>
    </source>
</evidence>
<dbReference type="PANTHER" id="PTHR47640:SF11">
    <property type="entry name" value="RNA-BINDING PROTEIN 42"/>
    <property type="match status" value="1"/>
</dbReference>
<reference evidence="5 6" key="1">
    <citation type="submission" date="2015-07" db="EMBL/GenBank/DDBJ databases">
        <title>Emmonsia species relationships and genome sequence.</title>
        <authorList>
            <consortium name="The Broad Institute Genomics Platform"/>
            <person name="Cuomo C.A."/>
            <person name="Munoz J.F."/>
            <person name="Imamovic A."/>
            <person name="Priest M.E."/>
            <person name="Young S."/>
            <person name="Clay O.K."/>
            <person name="McEwen J.G."/>
        </authorList>
    </citation>
    <scope>NUCLEOTIDE SEQUENCE [LARGE SCALE GENOMIC DNA]</scope>
    <source>
        <strain evidence="5 6">UAMH 9510</strain>
    </source>
</reference>
<evidence type="ECO:0000259" key="4">
    <source>
        <dbReference type="PROSITE" id="PS50102"/>
    </source>
</evidence>
<dbReference type="Proteomes" id="UP000182235">
    <property type="component" value="Unassembled WGS sequence"/>
</dbReference>
<dbReference type="SUPFAM" id="SSF54928">
    <property type="entry name" value="RNA-binding domain, RBD"/>
    <property type="match status" value="1"/>
</dbReference>
<dbReference type="InterPro" id="IPR000504">
    <property type="entry name" value="RRM_dom"/>
</dbReference>
<organism evidence="5 6">
    <name type="scientific">Emergomyces pasteurianus Ep9510</name>
    <dbReference type="NCBI Taxonomy" id="1447872"/>
    <lineage>
        <taxon>Eukaryota</taxon>
        <taxon>Fungi</taxon>
        <taxon>Dikarya</taxon>
        <taxon>Ascomycota</taxon>
        <taxon>Pezizomycotina</taxon>
        <taxon>Eurotiomycetes</taxon>
        <taxon>Eurotiomycetidae</taxon>
        <taxon>Onygenales</taxon>
        <taxon>Ajellomycetaceae</taxon>
        <taxon>Emergomyces</taxon>
    </lineage>
</organism>
<dbReference type="STRING" id="1447872.A0A1J9PM58"/>
<dbReference type="AlphaFoldDB" id="A0A1J9PM58"/>
<evidence type="ECO:0000313" key="6">
    <source>
        <dbReference type="Proteomes" id="UP000182235"/>
    </source>
</evidence>
<sequence>MSLPPPPGLQQQQPSLPPSSQPQQYTSLPARPPPAASFQPTGAPGVPNTTSAATVTRPSADGGSFTAFQPRSVTTSQTFRTHSPSVTASPAGYQRHHQPHVPQYSQAPYGQPNIAYYGQHHQQQYQHQQRHQQQQVGAYGQPGTPHIQNPFPYPNQTPNNAYSGAGRGYSRQGADPSLDPDTEAQIAQWQSAYMGKESMDATQAALNTGGSKGAFAASNMGRRDGAYAATGANTGPLGNVQRMHDSVTSTPPSSGPQTTSSTPVPPGAGTGTGANSTPTEPAKTVIRSGGGQSWTDPTLLEWDPAHFRLFAGNLAGEVTDDSLLKAFSKYPSVQKARVIRDKRTEKSKGYGFVSFSDGEDYFRAAREMQGKYIGSHPVLLRRAMTEIRPVAASKVGGAGGKGGGKKRGVSGSGAGTGKGAGAGGTGGGGGGSKVIDGGIQKKQGKTKGGLRVLG</sequence>
<comment type="caution">
    <text evidence="5">The sequence shown here is derived from an EMBL/GenBank/DDBJ whole genome shotgun (WGS) entry which is preliminary data.</text>
</comment>
<proteinExistence type="predicted"/>
<feature type="compositionally biased region" description="Low complexity" evidence="3">
    <location>
        <begin position="116"/>
        <end position="143"/>
    </location>
</feature>
<protein>
    <recommendedName>
        <fullName evidence="4">RRM domain-containing protein</fullName>
    </recommendedName>
</protein>
<keyword evidence="1 2" id="KW-0694">RNA-binding</keyword>
<feature type="region of interest" description="Disordered" evidence="3">
    <location>
        <begin position="227"/>
        <end position="293"/>
    </location>
</feature>
<feature type="compositionally biased region" description="Low complexity" evidence="3">
    <location>
        <begin position="246"/>
        <end position="262"/>
    </location>
</feature>
<feature type="domain" description="RRM" evidence="4">
    <location>
        <begin position="307"/>
        <end position="385"/>
    </location>
</feature>
<dbReference type="CDD" id="cd12383">
    <property type="entry name" value="RRM_RBM42"/>
    <property type="match status" value="1"/>
</dbReference>
<dbReference type="EMBL" id="LGRN01000076">
    <property type="protein sequence ID" value="OJD17190.1"/>
    <property type="molecule type" value="Genomic_DNA"/>
</dbReference>
<dbReference type="InterPro" id="IPR050825">
    <property type="entry name" value="RBM42_RBP45_47-like"/>
</dbReference>
<accession>A0A1J9PM58</accession>
<dbReference type="OrthoDB" id="1749473at2759"/>
<dbReference type="InterPro" id="IPR012677">
    <property type="entry name" value="Nucleotide-bd_a/b_plait_sf"/>
</dbReference>
<dbReference type="GO" id="GO:0003729">
    <property type="term" value="F:mRNA binding"/>
    <property type="evidence" value="ECO:0007669"/>
    <property type="project" value="InterPro"/>
</dbReference>
<feature type="compositionally biased region" description="Polar residues" evidence="3">
    <location>
        <begin position="66"/>
        <end position="88"/>
    </location>
</feature>
<evidence type="ECO:0000256" key="1">
    <source>
        <dbReference type="ARBA" id="ARBA00022884"/>
    </source>
</evidence>
<dbReference type="InterPro" id="IPR035979">
    <property type="entry name" value="RBD_domain_sf"/>
</dbReference>
<dbReference type="Pfam" id="PF00076">
    <property type="entry name" value="RRM_1"/>
    <property type="match status" value="1"/>
</dbReference>
<dbReference type="PROSITE" id="PS50102">
    <property type="entry name" value="RRM"/>
    <property type="match status" value="1"/>
</dbReference>